<evidence type="ECO:0000256" key="10">
    <source>
        <dbReference type="ARBA" id="ARBA00023136"/>
    </source>
</evidence>
<dbReference type="InterPro" id="IPR003660">
    <property type="entry name" value="HAMP_dom"/>
</dbReference>
<dbReference type="PANTHER" id="PTHR45436:SF5">
    <property type="entry name" value="SENSOR HISTIDINE KINASE TRCS"/>
    <property type="match status" value="1"/>
</dbReference>
<evidence type="ECO:0000256" key="1">
    <source>
        <dbReference type="ARBA" id="ARBA00000085"/>
    </source>
</evidence>
<evidence type="ECO:0000256" key="5">
    <source>
        <dbReference type="ARBA" id="ARBA00022679"/>
    </source>
</evidence>
<organism evidence="13 14">
    <name type="scientific">Streptomyces albidoflavus</name>
    <dbReference type="NCBI Taxonomy" id="1886"/>
    <lineage>
        <taxon>Bacteria</taxon>
        <taxon>Bacillati</taxon>
        <taxon>Actinomycetota</taxon>
        <taxon>Actinomycetes</taxon>
        <taxon>Kitasatosporales</taxon>
        <taxon>Streptomycetaceae</taxon>
        <taxon>Streptomyces</taxon>
        <taxon>Streptomyces albidoflavus group</taxon>
    </lineage>
</organism>
<evidence type="ECO:0000256" key="11">
    <source>
        <dbReference type="SAM" id="MobiDB-lite"/>
    </source>
</evidence>
<dbReference type="Proteomes" id="UP000292693">
    <property type="component" value="Unassembled WGS sequence"/>
</dbReference>
<dbReference type="Gene3D" id="1.10.287.130">
    <property type="match status" value="1"/>
</dbReference>
<dbReference type="SMART" id="SM00388">
    <property type="entry name" value="HisKA"/>
    <property type="match status" value="1"/>
</dbReference>
<keyword evidence="7 13" id="KW-0418">Kinase</keyword>
<dbReference type="Pfam" id="PF02518">
    <property type="entry name" value="HATPase_c"/>
    <property type="match status" value="1"/>
</dbReference>
<dbReference type="PROSITE" id="PS50109">
    <property type="entry name" value="HIS_KIN"/>
    <property type="match status" value="1"/>
</dbReference>
<evidence type="ECO:0000256" key="8">
    <source>
        <dbReference type="ARBA" id="ARBA00022989"/>
    </source>
</evidence>
<sequence>MRLNPRAFVRALPFRARLAAAISALFLVAGVILLSFVVLLARHGTAQQVQGIEVTYGGDEPPSQESSRAPAQPVDPGTHPEPRPPADSDTISLRKLDQTVRAVQDAALHQMVLWSAIGLVIMAVVAGLLGWWLAGRALRPVASMTEAARRISEQNLHQRLALTGPDDELHRLADTFDTMLDRLERSFDSQRRFTANASHELRTPLAAQRTTLEVCLADPLSEGLAEVREDLLTTNREAERLVNSLLVLAKGDQGVETIAAVDLGAAARQVRAELSSLAKEKNVTVSVPEHAALTVHGDPVLLRHLLTNLIRNAIQYNYEGGQVRVDVEPHTLTVMNTGPQISEERIPDLFEPFRRLGQDRTSTSGHGLGLSIVRSIAKAHGADLHAIPGDSGGLTITLRFP</sequence>
<dbReference type="EC" id="2.7.13.3" evidence="3"/>
<dbReference type="InterPro" id="IPR005467">
    <property type="entry name" value="His_kinase_dom"/>
</dbReference>
<dbReference type="InterPro" id="IPR036097">
    <property type="entry name" value="HisK_dim/P_sf"/>
</dbReference>
<dbReference type="Gene3D" id="6.10.340.10">
    <property type="match status" value="1"/>
</dbReference>
<dbReference type="InterPro" id="IPR003594">
    <property type="entry name" value="HATPase_dom"/>
</dbReference>
<comment type="catalytic activity">
    <reaction evidence="1">
        <text>ATP + protein L-histidine = ADP + protein N-phospho-L-histidine.</text>
        <dbReference type="EC" id="2.7.13.3"/>
    </reaction>
</comment>
<comment type="subcellular location">
    <subcellularLocation>
        <location evidence="2">Cell membrane</location>
    </subcellularLocation>
</comment>
<dbReference type="InterPro" id="IPR003661">
    <property type="entry name" value="HisK_dim/P_dom"/>
</dbReference>
<dbReference type="InterPro" id="IPR036890">
    <property type="entry name" value="HATPase_C_sf"/>
</dbReference>
<dbReference type="InterPro" id="IPR004358">
    <property type="entry name" value="Sig_transdc_His_kin-like_C"/>
</dbReference>
<feature type="compositionally biased region" description="Basic and acidic residues" evidence="11">
    <location>
        <begin position="78"/>
        <end position="88"/>
    </location>
</feature>
<dbReference type="PROSITE" id="PS50885">
    <property type="entry name" value="HAMP"/>
    <property type="match status" value="1"/>
</dbReference>
<feature type="transmembrane region" description="Helical" evidence="12">
    <location>
        <begin position="20"/>
        <end position="41"/>
    </location>
</feature>
<keyword evidence="10 12" id="KW-0472">Membrane</keyword>
<dbReference type="SUPFAM" id="SSF55874">
    <property type="entry name" value="ATPase domain of HSP90 chaperone/DNA topoisomerase II/histidine kinase"/>
    <property type="match status" value="1"/>
</dbReference>
<keyword evidence="5" id="KW-0808">Transferase</keyword>
<dbReference type="GeneID" id="97265603"/>
<feature type="region of interest" description="Disordered" evidence="11">
    <location>
        <begin position="56"/>
        <end position="88"/>
    </location>
</feature>
<keyword evidence="4" id="KW-0597">Phosphoprotein</keyword>
<dbReference type="GO" id="GO:0000155">
    <property type="term" value="F:phosphorelay sensor kinase activity"/>
    <property type="evidence" value="ECO:0007669"/>
    <property type="project" value="InterPro"/>
</dbReference>
<dbReference type="Gene3D" id="3.30.565.10">
    <property type="entry name" value="Histidine kinase-like ATPase, C-terminal domain"/>
    <property type="match status" value="1"/>
</dbReference>
<evidence type="ECO:0000256" key="2">
    <source>
        <dbReference type="ARBA" id="ARBA00004236"/>
    </source>
</evidence>
<dbReference type="InterPro" id="IPR050428">
    <property type="entry name" value="TCS_sensor_his_kinase"/>
</dbReference>
<dbReference type="SMART" id="SM00304">
    <property type="entry name" value="HAMP"/>
    <property type="match status" value="1"/>
</dbReference>
<dbReference type="CDD" id="cd00075">
    <property type="entry name" value="HATPase"/>
    <property type="match status" value="1"/>
</dbReference>
<dbReference type="SMART" id="SM00387">
    <property type="entry name" value="HATPase_c"/>
    <property type="match status" value="1"/>
</dbReference>
<dbReference type="AlphaFoldDB" id="A0A126XWS7"/>
<evidence type="ECO:0000256" key="7">
    <source>
        <dbReference type="ARBA" id="ARBA00022777"/>
    </source>
</evidence>
<dbReference type="Pfam" id="PF00512">
    <property type="entry name" value="HisKA"/>
    <property type="match status" value="1"/>
</dbReference>
<evidence type="ECO:0000256" key="4">
    <source>
        <dbReference type="ARBA" id="ARBA00022553"/>
    </source>
</evidence>
<keyword evidence="9" id="KW-0902">Two-component regulatory system</keyword>
<dbReference type="SUPFAM" id="SSF47384">
    <property type="entry name" value="Homodimeric domain of signal transducing histidine kinase"/>
    <property type="match status" value="1"/>
</dbReference>
<name>A0A126XWS7_9ACTN</name>
<evidence type="ECO:0000313" key="14">
    <source>
        <dbReference type="Proteomes" id="UP000292693"/>
    </source>
</evidence>
<evidence type="ECO:0000256" key="9">
    <source>
        <dbReference type="ARBA" id="ARBA00023012"/>
    </source>
</evidence>
<keyword evidence="8 12" id="KW-1133">Transmembrane helix</keyword>
<accession>A0A0X3XEV2</accession>
<reference evidence="13 14" key="1">
    <citation type="submission" date="2017-12" db="EMBL/GenBank/DDBJ databases">
        <title>Population genomics insights into the ecological differentiation and adaptive evolution in streptomycetes.</title>
        <authorList>
            <person name="Li Y."/>
            <person name="Huang Y."/>
        </authorList>
    </citation>
    <scope>NUCLEOTIDE SEQUENCE [LARGE SCALE GENOMIC DNA]</scope>
    <source>
        <strain evidence="13 14">NBRC 100770</strain>
    </source>
</reference>
<evidence type="ECO:0000256" key="12">
    <source>
        <dbReference type="SAM" id="Phobius"/>
    </source>
</evidence>
<dbReference type="EMBL" id="PKLL01000001">
    <property type="protein sequence ID" value="RZE30257.1"/>
    <property type="molecule type" value="Genomic_DNA"/>
</dbReference>
<comment type="caution">
    <text evidence="13">The sequence shown here is derived from an EMBL/GenBank/DDBJ whole genome shotgun (WGS) entry which is preliminary data.</text>
</comment>
<dbReference type="CDD" id="cd06225">
    <property type="entry name" value="HAMP"/>
    <property type="match status" value="1"/>
</dbReference>
<evidence type="ECO:0000256" key="3">
    <source>
        <dbReference type="ARBA" id="ARBA00012438"/>
    </source>
</evidence>
<proteinExistence type="predicted"/>
<dbReference type="PRINTS" id="PR00344">
    <property type="entry name" value="BCTRLSENSOR"/>
</dbReference>
<feature type="transmembrane region" description="Helical" evidence="12">
    <location>
        <begin position="111"/>
        <end position="134"/>
    </location>
</feature>
<dbReference type="PANTHER" id="PTHR45436">
    <property type="entry name" value="SENSOR HISTIDINE KINASE YKOH"/>
    <property type="match status" value="1"/>
</dbReference>
<evidence type="ECO:0000313" key="13">
    <source>
        <dbReference type="EMBL" id="RZE30257.1"/>
    </source>
</evidence>
<evidence type="ECO:0000256" key="6">
    <source>
        <dbReference type="ARBA" id="ARBA00022692"/>
    </source>
</evidence>
<dbReference type="SUPFAM" id="SSF158472">
    <property type="entry name" value="HAMP domain-like"/>
    <property type="match status" value="1"/>
</dbReference>
<dbReference type="CDD" id="cd00082">
    <property type="entry name" value="HisKA"/>
    <property type="match status" value="1"/>
</dbReference>
<dbReference type="GO" id="GO:0005886">
    <property type="term" value="C:plasma membrane"/>
    <property type="evidence" value="ECO:0007669"/>
    <property type="project" value="UniProtKB-SubCell"/>
</dbReference>
<dbReference type="RefSeq" id="WP_030305699.1">
    <property type="nucleotide sequence ID" value="NZ_CP014485.1"/>
</dbReference>
<keyword evidence="6 12" id="KW-0812">Transmembrane</keyword>
<protein>
    <recommendedName>
        <fullName evidence="3">histidine kinase</fullName>
        <ecNumber evidence="3">2.7.13.3</ecNumber>
    </recommendedName>
</protein>
<accession>A0A126XWS7</accession>
<dbReference type="Pfam" id="PF00672">
    <property type="entry name" value="HAMP"/>
    <property type="match status" value="1"/>
</dbReference>
<gene>
    <name evidence="13" type="ORF">C0Q92_00010</name>
</gene>